<gene>
    <name evidence="2" type="ORF">Pla175_00210</name>
</gene>
<dbReference type="Proteomes" id="UP000317429">
    <property type="component" value="Chromosome"/>
</dbReference>
<reference evidence="2 3" key="1">
    <citation type="submission" date="2019-02" db="EMBL/GenBank/DDBJ databases">
        <title>Deep-cultivation of Planctomycetes and their phenomic and genomic characterization uncovers novel biology.</title>
        <authorList>
            <person name="Wiegand S."/>
            <person name="Jogler M."/>
            <person name="Boedeker C."/>
            <person name="Pinto D."/>
            <person name="Vollmers J."/>
            <person name="Rivas-Marin E."/>
            <person name="Kohn T."/>
            <person name="Peeters S.H."/>
            <person name="Heuer A."/>
            <person name="Rast P."/>
            <person name="Oberbeckmann S."/>
            <person name="Bunk B."/>
            <person name="Jeske O."/>
            <person name="Meyerdierks A."/>
            <person name="Storesund J.E."/>
            <person name="Kallscheuer N."/>
            <person name="Luecker S."/>
            <person name="Lage O.M."/>
            <person name="Pohl T."/>
            <person name="Merkel B.J."/>
            <person name="Hornburger P."/>
            <person name="Mueller R.-W."/>
            <person name="Bruemmer F."/>
            <person name="Labrenz M."/>
            <person name="Spormann A.M."/>
            <person name="Op den Camp H."/>
            <person name="Overmann J."/>
            <person name="Amann R."/>
            <person name="Jetten M.S.M."/>
            <person name="Mascher T."/>
            <person name="Medema M.H."/>
            <person name="Devos D.P."/>
            <person name="Kaster A.-K."/>
            <person name="Ovreas L."/>
            <person name="Rohde M."/>
            <person name="Galperin M.Y."/>
            <person name="Jogler C."/>
        </authorList>
    </citation>
    <scope>NUCLEOTIDE SEQUENCE [LARGE SCALE GENOMIC DNA]</scope>
    <source>
        <strain evidence="2 3">Pla175</strain>
    </source>
</reference>
<sequence>MHTQLDHSYLQHWGLANSPFRMQADPARAYPSSSIGEAIARVEYLVGERRRLAVLVGEQGVGKSLALAVAARELRRRGADVALVDAAGITTRELLWQTAVQLGAGPMESDETQKLWRRIADHLAENRWQGRASILLLDDCAALGPDQQSHLLRLARLESQTDARWTLLLAMEQGQLGRLCPQLLELIDMKIELERWEADDSEGYVQHALLAAGRLAPVFTDGGLAALHELAEGSPRHVARLADFALLAGAGAGAEQIDGALVQAAFDEIAWRPEGPDV</sequence>
<dbReference type="SMART" id="SM00382">
    <property type="entry name" value="AAA"/>
    <property type="match status" value="1"/>
</dbReference>
<evidence type="ECO:0000313" key="2">
    <source>
        <dbReference type="EMBL" id="QDU86671.1"/>
    </source>
</evidence>
<dbReference type="InterPro" id="IPR049945">
    <property type="entry name" value="AAA_22"/>
</dbReference>
<accession>A0A518D5C3</accession>
<proteinExistence type="predicted"/>
<dbReference type="PANTHER" id="PTHR35894:SF1">
    <property type="entry name" value="PHOSPHORIBULOKINASE _ URIDINE KINASE FAMILY"/>
    <property type="match status" value="1"/>
</dbReference>
<name>A0A518D5C3_9BACT</name>
<dbReference type="PANTHER" id="PTHR35894">
    <property type="entry name" value="GENERAL SECRETION PATHWAY PROTEIN A-RELATED"/>
    <property type="match status" value="1"/>
</dbReference>
<protein>
    <recommendedName>
        <fullName evidence="1">AAA+ ATPase domain-containing protein</fullName>
    </recommendedName>
</protein>
<dbReference type="AlphaFoldDB" id="A0A518D5C3"/>
<dbReference type="SUPFAM" id="SSF52540">
    <property type="entry name" value="P-loop containing nucleoside triphosphate hydrolases"/>
    <property type="match status" value="1"/>
</dbReference>
<dbReference type="InterPro" id="IPR027417">
    <property type="entry name" value="P-loop_NTPase"/>
</dbReference>
<organism evidence="2 3">
    <name type="scientific">Pirellulimonas nuda</name>
    <dbReference type="NCBI Taxonomy" id="2528009"/>
    <lineage>
        <taxon>Bacteria</taxon>
        <taxon>Pseudomonadati</taxon>
        <taxon>Planctomycetota</taxon>
        <taxon>Planctomycetia</taxon>
        <taxon>Pirellulales</taxon>
        <taxon>Lacipirellulaceae</taxon>
        <taxon>Pirellulimonas</taxon>
    </lineage>
</organism>
<dbReference type="KEGG" id="pnd:Pla175_00210"/>
<feature type="domain" description="AAA+ ATPase" evidence="1">
    <location>
        <begin position="49"/>
        <end position="193"/>
    </location>
</feature>
<keyword evidence="3" id="KW-1185">Reference proteome</keyword>
<dbReference type="Pfam" id="PF13401">
    <property type="entry name" value="AAA_22"/>
    <property type="match status" value="1"/>
</dbReference>
<dbReference type="Gene3D" id="3.40.50.300">
    <property type="entry name" value="P-loop containing nucleotide triphosphate hydrolases"/>
    <property type="match status" value="1"/>
</dbReference>
<dbReference type="EMBL" id="CP036291">
    <property type="protein sequence ID" value="QDU86671.1"/>
    <property type="molecule type" value="Genomic_DNA"/>
</dbReference>
<dbReference type="InterPro" id="IPR003593">
    <property type="entry name" value="AAA+_ATPase"/>
</dbReference>
<dbReference type="RefSeq" id="WP_197527168.1">
    <property type="nucleotide sequence ID" value="NZ_CP036291.1"/>
</dbReference>
<dbReference type="GO" id="GO:0016887">
    <property type="term" value="F:ATP hydrolysis activity"/>
    <property type="evidence" value="ECO:0007669"/>
    <property type="project" value="InterPro"/>
</dbReference>
<evidence type="ECO:0000313" key="3">
    <source>
        <dbReference type="Proteomes" id="UP000317429"/>
    </source>
</evidence>
<evidence type="ECO:0000259" key="1">
    <source>
        <dbReference type="SMART" id="SM00382"/>
    </source>
</evidence>
<dbReference type="InterPro" id="IPR052026">
    <property type="entry name" value="ExeA_AAA_ATPase_DNA-bind"/>
</dbReference>